<dbReference type="AlphaFoldDB" id="A0A182KIZ5"/>
<reference evidence="1" key="2">
    <citation type="submission" date="2020-05" db="UniProtKB">
        <authorList>
            <consortium name="EnsemblMetazoa"/>
        </authorList>
    </citation>
    <scope>IDENTIFICATION</scope>
    <source>
        <strain evidence="1">ACHKN1017</strain>
    </source>
</reference>
<reference evidence="2" key="1">
    <citation type="submission" date="2013-03" db="EMBL/GenBank/DDBJ databases">
        <title>The Genome Sequence of Anopheles christyi ACHKN1017.</title>
        <authorList>
            <consortium name="The Broad Institute Genomics Platform"/>
            <person name="Neafsey D.E."/>
            <person name="Besansky N."/>
            <person name="Walker B."/>
            <person name="Young S.K."/>
            <person name="Zeng Q."/>
            <person name="Gargeya S."/>
            <person name="Fitzgerald M."/>
            <person name="Haas B."/>
            <person name="Abouelleil A."/>
            <person name="Allen A.W."/>
            <person name="Alvarado L."/>
            <person name="Arachchi H.M."/>
            <person name="Berlin A.M."/>
            <person name="Chapman S.B."/>
            <person name="Gainer-Dewar J."/>
            <person name="Goldberg J."/>
            <person name="Griggs A."/>
            <person name="Gujja S."/>
            <person name="Hansen M."/>
            <person name="Howarth C."/>
            <person name="Imamovic A."/>
            <person name="Ireland A."/>
            <person name="Larimer J."/>
            <person name="McCowan C."/>
            <person name="Murphy C."/>
            <person name="Pearson M."/>
            <person name="Poon T.W."/>
            <person name="Priest M."/>
            <person name="Roberts A."/>
            <person name="Saif S."/>
            <person name="Shea T."/>
            <person name="Sisk P."/>
            <person name="Sykes S."/>
            <person name="Wortman J."/>
            <person name="Nusbaum C."/>
            <person name="Birren B."/>
        </authorList>
    </citation>
    <scope>NUCLEOTIDE SEQUENCE [LARGE SCALE GENOMIC DNA]</scope>
    <source>
        <strain evidence="2">ACHKN1017</strain>
    </source>
</reference>
<evidence type="ECO:0000313" key="2">
    <source>
        <dbReference type="Proteomes" id="UP000075881"/>
    </source>
</evidence>
<proteinExistence type="predicted"/>
<organism evidence="1 2">
    <name type="scientific">Anopheles christyi</name>
    <dbReference type="NCBI Taxonomy" id="43041"/>
    <lineage>
        <taxon>Eukaryota</taxon>
        <taxon>Metazoa</taxon>
        <taxon>Ecdysozoa</taxon>
        <taxon>Arthropoda</taxon>
        <taxon>Hexapoda</taxon>
        <taxon>Insecta</taxon>
        <taxon>Pterygota</taxon>
        <taxon>Neoptera</taxon>
        <taxon>Endopterygota</taxon>
        <taxon>Diptera</taxon>
        <taxon>Nematocera</taxon>
        <taxon>Culicoidea</taxon>
        <taxon>Culicidae</taxon>
        <taxon>Anophelinae</taxon>
        <taxon>Anopheles</taxon>
    </lineage>
</organism>
<dbReference type="Proteomes" id="UP000075881">
    <property type="component" value="Unassembled WGS sequence"/>
</dbReference>
<dbReference type="VEuPathDB" id="VectorBase:ACHR014399"/>
<name>A0A182KIZ5_9DIPT</name>
<keyword evidence="2" id="KW-1185">Reference proteome</keyword>
<accession>A0A182KIZ5</accession>
<evidence type="ECO:0000313" key="1">
    <source>
        <dbReference type="EnsemblMetazoa" id="ACHR014399-PA"/>
    </source>
</evidence>
<dbReference type="EnsemblMetazoa" id="ACHR014399-RA">
    <property type="protein sequence ID" value="ACHR014399-PA"/>
    <property type="gene ID" value="ACHR014399"/>
</dbReference>
<sequence length="45" mass="5069">MRRYAKDPPGPAGALHDTHRSVGAYKLKHPHTLFLFMLLLALTLL</sequence>
<protein>
    <submittedName>
        <fullName evidence="1">Uncharacterized protein</fullName>
    </submittedName>
</protein>